<accession>A0A6J6ZRE6</accession>
<evidence type="ECO:0000259" key="1">
    <source>
        <dbReference type="PROSITE" id="PS51352"/>
    </source>
</evidence>
<evidence type="ECO:0000313" key="3">
    <source>
        <dbReference type="EMBL" id="CAB4767488.1"/>
    </source>
</evidence>
<name>A0A6J6ZRE6_9ZZZZ</name>
<evidence type="ECO:0000313" key="2">
    <source>
        <dbReference type="EMBL" id="CAB4720418.1"/>
    </source>
</evidence>
<dbReference type="InterPro" id="IPR036249">
    <property type="entry name" value="Thioredoxin-like_sf"/>
</dbReference>
<evidence type="ECO:0000313" key="4">
    <source>
        <dbReference type="EMBL" id="CAB4820217.1"/>
    </source>
</evidence>
<sequence>MAVNIWSGNTWTGNRRNLLKVGTVGVSAIGLSRLISACGGSTSGNPLDGPISKDMAIVQRWVPDQLGPGSVRLPVSLADNAGLLMKGPVTLNAKVLNYLDNTVVEEGLVAERLWLGEGTAPFWVFHTKVQDIANYSLIVEGGPADGAAFQIRDPQNLEVVHAGDSLPALETPTISEHRGVEPYCTRVPEPCPFHELTLADALATGKRVVFIVGTPAHCQTGVCAPVLDGLVTLAKDFSDVIFVHADVYTDETATTTAPTINALNLTFEPVIWITDTSGVITHRFEGVWHPDEVRQVLA</sequence>
<organism evidence="4">
    <name type="scientific">freshwater metagenome</name>
    <dbReference type="NCBI Taxonomy" id="449393"/>
    <lineage>
        <taxon>unclassified sequences</taxon>
        <taxon>metagenomes</taxon>
        <taxon>ecological metagenomes</taxon>
    </lineage>
</organism>
<dbReference type="InterPro" id="IPR013766">
    <property type="entry name" value="Thioredoxin_domain"/>
</dbReference>
<evidence type="ECO:0000313" key="5">
    <source>
        <dbReference type="EMBL" id="CAB4868537.1"/>
    </source>
</evidence>
<proteinExistence type="predicted"/>
<protein>
    <submittedName>
        <fullName evidence="4">Unannotated protein</fullName>
    </submittedName>
</protein>
<dbReference type="EMBL" id="CAEZYH010000036">
    <property type="protein sequence ID" value="CAB4720418.1"/>
    <property type="molecule type" value="Genomic_DNA"/>
</dbReference>
<dbReference type="EMBL" id="CAEZZP010000026">
    <property type="protein sequence ID" value="CAB4767488.1"/>
    <property type="molecule type" value="Genomic_DNA"/>
</dbReference>
<dbReference type="EMBL" id="CAFBMF010000037">
    <property type="protein sequence ID" value="CAB4897829.1"/>
    <property type="molecule type" value="Genomic_DNA"/>
</dbReference>
<dbReference type="SUPFAM" id="SSF52833">
    <property type="entry name" value="Thioredoxin-like"/>
    <property type="match status" value="1"/>
</dbReference>
<dbReference type="PROSITE" id="PS51352">
    <property type="entry name" value="THIOREDOXIN_2"/>
    <property type="match status" value="1"/>
</dbReference>
<dbReference type="AlphaFoldDB" id="A0A6J6ZRE6"/>
<dbReference type="EMBL" id="CAFAAL010000232">
    <property type="protein sequence ID" value="CAB4820217.1"/>
    <property type="molecule type" value="Genomic_DNA"/>
</dbReference>
<gene>
    <name evidence="2" type="ORF">UFOPK2658_00983</name>
    <name evidence="3" type="ORF">UFOPK2880_00613</name>
    <name evidence="4" type="ORF">UFOPK3004_01787</name>
    <name evidence="5" type="ORF">UFOPK3304_00866</name>
    <name evidence="6" type="ORF">UFOPK3494_00777</name>
</gene>
<reference evidence="4" key="1">
    <citation type="submission" date="2020-05" db="EMBL/GenBank/DDBJ databases">
        <authorList>
            <person name="Chiriac C."/>
            <person name="Salcher M."/>
            <person name="Ghai R."/>
            <person name="Kavagutti S V."/>
        </authorList>
    </citation>
    <scope>NUCLEOTIDE SEQUENCE</scope>
</reference>
<feature type="domain" description="Thioredoxin" evidence="1">
    <location>
        <begin position="160"/>
        <end position="298"/>
    </location>
</feature>
<dbReference type="EMBL" id="CAFBLJ010000037">
    <property type="protein sequence ID" value="CAB4868537.1"/>
    <property type="molecule type" value="Genomic_DNA"/>
</dbReference>
<evidence type="ECO:0000313" key="6">
    <source>
        <dbReference type="EMBL" id="CAB4897829.1"/>
    </source>
</evidence>